<sequence length="757" mass="85626">MLILGITKLINRAVAPRLLSLGLRLHDNSPPSSSPSLSSLVASSLLLPLAQRLVSIEVRDDYRRFASAGGVGGGGGGHDNNGKSSWWDDFVDMTWNTLLEGGGGSCASSRDNHGDVAVVRRGRGRDEERLTLSMRRPHRSRMRRRRPGGGAMATATARRDDDNDGDAGESIESRGERRVHLLGRYVLPALLRSSSTADPINRSSSTTNTEKTTTTTTDHRYRNNNDQFVRWIRAEYLIAKYGLAVRGAIAKYPVLRHHDDRDDRDDIVDDLNHLLPSVDIVRVAFDMEGWSECKVPHSSSWAGGDDDNGRERIIHSDHRRGSSGGNDDYDDLGDIIHHRLRGQVAHSGPLNAYFEMRGRYDSYELWTREYVRGLARYLLDRIDEMDNDDFARGRRRRKVTTVLDVGAGDGRLAYFLRLAMREIAGGGPRKRTKEEEKKRTRKNKGRTNSFNYDERTFDNGLPTIVAIDDGSWKAPIYDKENNVERLSVIESLEKYGPRFVSKTSMTSKIPASTTTDDSRLIVLCSWMPSEQDWTAAFRRPVAADVRDDNDEIERLVEEYILIGEADDGTCGHNWYTWGNPDFCDHVPIPDDDDKTVDGDHVHNSNVAPYVLDGYVRRDLEELSMLQFSRFDCKRSRESKTVSFRRVTAITMSITAILLLVLSGVCNLPDCNLAIVATTTTTTTPTRHQATTTKRRFLDFDRLQWKELRSHAPSRQQPLKSLQENDRRVIPWVSIAILLNILFFFRSIAAPFFDPLQQ</sequence>
<evidence type="ECO:0000313" key="3">
    <source>
        <dbReference type="EMBL" id="KAL3816425.1"/>
    </source>
</evidence>
<dbReference type="Proteomes" id="UP001530377">
    <property type="component" value="Unassembled WGS sequence"/>
</dbReference>
<proteinExistence type="predicted"/>
<feature type="region of interest" description="Disordered" evidence="1">
    <location>
        <begin position="104"/>
        <end position="174"/>
    </location>
</feature>
<comment type="caution">
    <text evidence="3">The sequence shown here is derived from an EMBL/GenBank/DDBJ whole genome shotgun (WGS) entry which is preliminary data.</text>
</comment>
<feature type="compositionally biased region" description="Basic residues" evidence="1">
    <location>
        <begin position="135"/>
        <end position="147"/>
    </location>
</feature>
<feature type="transmembrane region" description="Helical" evidence="2">
    <location>
        <begin position="646"/>
        <end position="667"/>
    </location>
</feature>
<keyword evidence="4" id="KW-1185">Reference proteome</keyword>
<evidence type="ECO:0000313" key="4">
    <source>
        <dbReference type="Proteomes" id="UP001530377"/>
    </source>
</evidence>
<keyword evidence="2" id="KW-0812">Transmembrane</keyword>
<feature type="region of interest" description="Disordered" evidence="1">
    <location>
        <begin position="426"/>
        <end position="451"/>
    </location>
</feature>
<reference evidence="3 4" key="1">
    <citation type="submission" date="2024-10" db="EMBL/GenBank/DDBJ databases">
        <title>Updated reference genomes for cyclostephanoid diatoms.</title>
        <authorList>
            <person name="Roberts W.R."/>
            <person name="Alverson A.J."/>
        </authorList>
    </citation>
    <scope>NUCLEOTIDE SEQUENCE [LARGE SCALE GENOMIC DNA]</scope>
    <source>
        <strain evidence="3 4">AJA228-03</strain>
    </source>
</reference>
<accession>A0ABD3RW29</accession>
<dbReference type="AlphaFoldDB" id="A0ABD3RW29"/>
<protein>
    <submittedName>
        <fullName evidence="3">Uncharacterized protein</fullName>
    </submittedName>
</protein>
<feature type="compositionally biased region" description="Low complexity" evidence="1">
    <location>
        <begin position="203"/>
        <end position="216"/>
    </location>
</feature>
<gene>
    <name evidence="3" type="ORF">ACHAXA_007361</name>
</gene>
<organism evidence="3 4">
    <name type="scientific">Cyclostephanos tholiformis</name>
    <dbReference type="NCBI Taxonomy" id="382380"/>
    <lineage>
        <taxon>Eukaryota</taxon>
        <taxon>Sar</taxon>
        <taxon>Stramenopiles</taxon>
        <taxon>Ochrophyta</taxon>
        <taxon>Bacillariophyta</taxon>
        <taxon>Coscinodiscophyceae</taxon>
        <taxon>Thalassiosirophycidae</taxon>
        <taxon>Stephanodiscales</taxon>
        <taxon>Stephanodiscaceae</taxon>
        <taxon>Cyclostephanos</taxon>
    </lineage>
</organism>
<keyword evidence="2" id="KW-0472">Membrane</keyword>
<feature type="transmembrane region" description="Helical" evidence="2">
    <location>
        <begin position="728"/>
        <end position="752"/>
    </location>
</feature>
<keyword evidence="2" id="KW-1133">Transmembrane helix</keyword>
<evidence type="ECO:0000256" key="1">
    <source>
        <dbReference type="SAM" id="MobiDB-lite"/>
    </source>
</evidence>
<feature type="region of interest" description="Disordered" evidence="1">
    <location>
        <begin position="196"/>
        <end position="219"/>
    </location>
</feature>
<evidence type="ECO:0000256" key="2">
    <source>
        <dbReference type="SAM" id="Phobius"/>
    </source>
</evidence>
<name>A0ABD3RW29_9STRA</name>
<dbReference type="EMBL" id="JALLPB020000150">
    <property type="protein sequence ID" value="KAL3816425.1"/>
    <property type="molecule type" value="Genomic_DNA"/>
</dbReference>